<accession>A0A2A2PKG8</accession>
<proteinExistence type="predicted"/>
<sequence>MSGAPFTPQTQWLLLDGADAQQALTTLRQGFAAVHCTRLFEGTEFQAVSELGPLLVDLHECPALAALCHRDPQTWRGLLIASDASWQILLSHLRRMLTVSFGLNHRALLGYYNRQTASYFFDACDAADLSRWLGPIQLLRWFGGTWADLAIGSEGWQQLRNPQWVVEPLSVDESLTRRQRERLQNCLLEQHIWRWCQSMGTDYARMASHVQEGLSLGLSDRAVLDGWLWLRLQHPRAQLPDVPDGLSQQARLDHVRRHWQNDQS</sequence>
<protein>
    <recommendedName>
        <fullName evidence="1">DUF4123 domain-containing protein</fullName>
    </recommendedName>
</protein>
<evidence type="ECO:0000259" key="1">
    <source>
        <dbReference type="Pfam" id="PF13503"/>
    </source>
</evidence>
<organism evidence="2 3">
    <name type="scientific">Pseudomonas moraviensis</name>
    <dbReference type="NCBI Taxonomy" id="321662"/>
    <lineage>
        <taxon>Bacteria</taxon>
        <taxon>Pseudomonadati</taxon>
        <taxon>Pseudomonadota</taxon>
        <taxon>Gammaproteobacteria</taxon>
        <taxon>Pseudomonadales</taxon>
        <taxon>Pseudomonadaceae</taxon>
        <taxon>Pseudomonas</taxon>
    </lineage>
</organism>
<dbReference type="EMBL" id="NRST01000001">
    <property type="protein sequence ID" value="PAW55721.1"/>
    <property type="molecule type" value="Genomic_DNA"/>
</dbReference>
<evidence type="ECO:0000313" key="2">
    <source>
        <dbReference type="EMBL" id="PAW55721.1"/>
    </source>
</evidence>
<dbReference type="AlphaFoldDB" id="A0A2A2PKG8"/>
<gene>
    <name evidence="2" type="ORF">CKQ80_10545</name>
</gene>
<comment type="caution">
    <text evidence="2">The sequence shown here is derived from an EMBL/GenBank/DDBJ whole genome shotgun (WGS) entry which is preliminary data.</text>
</comment>
<reference evidence="2 3" key="1">
    <citation type="submission" date="2017-08" db="EMBL/GenBank/DDBJ databases">
        <title>Draft Genome Sequence of Pseudomonas moraviensis TYU6, isolated from Taxus cuspidata by using PacBio Single-Molecule Real-Time Technology.</title>
        <authorList>
            <person name="Baek K.-H."/>
            <person name="Mishra A.K."/>
        </authorList>
    </citation>
    <scope>NUCLEOTIDE SEQUENCE [LARGE SCALE GENOMIC DNA]</scope>
    <source>
        <strain evidence="2 3">TYU6</strain>
    </source>
</reference>
<name>A0A2A2PKG8_9PSED</name>
<dbReference type="Proteomes" id="UP000217830">
    <property type="component" value="Unassembled WGS sequence"/>
</dbReference>
<evidence type="ECO:0000313" key="3">
    <source>
        <dbReference type="Proteomes" id="UP000217830"/>
    </source>
</evidence>
<feature type="domain" description="DUF4123" evidence="1">
    <location>
        <begin position="12"/>
        <end position="130"/>
    </location>
</feature>
<dbReference type="RefSeq" id="WP_095667641.1">
    <property type="nucleotide sequence ID" value="NZ_NRSS01000001.1"/>
</dbReference>
<dbReference type="InterPro" id="IPR025391">
    <property type="entry name" value="DUF4123"/>
</dbReference>
<dbReference type="Pfam" id="PF13503">
    <property type="entry name" value="DUF4123"/>
    <property type="match status" value="1"/>
</dbReference>
<keyword evidence="3" id="KW-1185">Reference proteome</keyword>